<evidence type="ECO:0000313" key="2">
    <source>
        <dbReference type="EMBL" id="SDP65606.1"/>
    </source>
</evidence>
<name>A0A1H0UIA6_9MICO</name>
<dbReference type="EMBL" id="LT629711">
    <property type="protein sequence ID" value="SDP65606.1"/>
    <property type="molecule type" value="Genomic_DNA"/>
</dbReference>
<proteinExistence type="predicted"/>
<gene>
    <name evidence="2" type="ORF">SAMN04489867_3327</name>
</gene>
<accession>A0A1H0UIA6</accession>
<keyword evidence="3" id="KW-1185">Reference proteome</keyword>
<sequence length="177" mass="18913">MPAADVIVRARVGEVRVVPFRLHNPWRREREVSLEVGPWHGCDGDDLQVRAVLEEEKLVLAPCEDRVVRLLVSVRSTGDDGSSTSRDAADQATDKQADSKADDAPAKAARAAAATAREPVDVVVGPRGRGKDVESCVSAYADVRFEGCARPQRVAVVVLPAECDPVDVGCDCGCCCC</sequence>
<dbReference type="OrthoDB" id="4870401at2"/>
<feature type="compositionally biased region" description="Low complexity" evidence="1">
    <location>
        <begin position="76"/>
        <end position="86"/>
    </location>
</feature>
<organism evidence="2 3">
    <name type="scientific">Pedococcus dokdonensis</name>
    <dbReference type="NCBI Taxonomy" id="443156"/>
    <lineage>
        <taxon>Bacteria</taxon>
        <taxon>Bacillati</taxon>
        <taxon>Actinomycetota</taxon>
        <taxon>Actinomycetes</taxon>
        <taxon>Micrococcales</taxon>
        <taxon>Intrasporangiaceae</taxon>
        <taxon>Pedococcus</taxon>
    </lineage>
</organism>
<dbReference type="Proteomes" id="UP000199077">
    <property type="component" value="Chromosome I"/>
</dbReference>
<evidence type="ECO:0000256" key="1">
    <source>
        <dbReference type="SAM" id="MobiDB-lite"/>
    </source>
</evidence>
<evidence type="ECO:0000313" key="3">
    <source>
        <dbReference type="Proteomes" id="UP000199077"/>
    </source>
</evidence>
<dbReference type="RefSeq" id="WP_157693115.1">
    <property type="nucleotide sequence ID" value="NZ_LT629711.1"/>
</dbReference>
<dbReference type="STRING" id="443156.SAMN04489867_3327"/>
<feature type="compositionally biased region" description="Basic and acidic residues" evidence="1">
    <location>
        <begin position="87"/>
        <end position="105"/>
    </location>
</feature>
<feature type="region of interest" description="Disordered" evidence="1">
    <location>
        <begin position="76"/>
        <end position="115"/>
    </location>
</feature>
<dbReference type="AlphaFoldDB" id="A0A1H0UIA6"/>
<protein>
    <submittedName>
        <fullName evidence="2">Uncharacterized protein</fullName>
    </submittedName>
</protein>
<feature type="compositionally biased region" description="Low complexity" evidence="1">
    <location>
        <begin position="106"/>
        <end position="115"/>
    </location>
</feature>
<reference evidence="3" key="1">
    <citation type="submission" date="2016-10" db="EMBL/GenBank/DDBJ databases">
        <authorList>
            <person name="Varghese N."/>
            <person name="Submissions S."/>
        </authorList>
    </citation>
    <scope>NUCLEOTIDE SEQUENCE [LARGE SCALE GENOMIC DNA]</scope>
    <source>
        <strain evidence="3">DSM 22329</strain>
    </source>
</reference>